<dbReference type="RefSeq" id="WP_349245836.1">
    <property type="nucleotide sequence ID" value="NZ_JASCXX010000020.1"/>
</dbReference>
<evidence type="ECO:0000313" key="3">
    <source>
        <dbReference type="EMBL" id="MDI6450425.1"/>
    </source>
</evidence>
<organism evidence="3 4">
    <name type="scientific">Anaerobaca lacustris</name>
    <dbReference type="NCBI Taxonomy" id="3044600"/>
    <lineage>
        <taxon>Bacteria</taxon>
        <taxon>Pseudomonadati</taxon>
        <taxon>Planctomycetota</taxon>
        <taxon>Phycisphaerae</taxon>
        <taxon>Sedimentisphaerales</taxon>
        <taxon>Anaerobacaceae</taxon>
        <taxon>Anaerobaca</taxon>
    </lineage>
</organism>
<reference evidence="3" key="1">
    <citation type="submission" date="2023-05" db="EMBL/GenBank/DDBJ databases">
        <title>Anaerotaeda fermentans gen. nov., sp. nov., a novel anaerobic planctomycete of the new family within the order Sedimentisphaerales isolated from Taman Peninsula, Russia.</title>
        <authorList>
            <person name="Khomyakova M.A."/>
            <person name="Merkel A.Y."/>
            <person name="Slobodkin A.I."/>
        </authorList>
    </citation>
    <scope>NUCLEOTIDE SEQUENCE</scope>
    <source>
        <strain evidence="3">M17dextr</strain>
    </source>
</reference>
<name>A0AAW6U0R1_9BACT</name>
<sequence>MARNLICLVVVSILLGGCVFVRECERIREDDRDPARPVAVTAAPSRLLRHVVLFKFKDDSSAADIRRIENAFLALPSRIDAIYSLEWGTDVSVENLHKGFTHCFIVTFRSEADRATYIPHPAHKEFGELLGPHLDDVLVLDYWTK</sequence>
<dbReference type="Proteomes" id="UP001431776">
    <property type="component" value="Unassembled WGS sequence"/>
</dbReference>
<accession>A0AAW6U0R1</accession>
<dbReference type="InterPro" id="IPR011008">
    <property type="entry name" value="Dimeric_a/b-barrel"/>
</dbReference>
<evidence type="ECO:0000256" key="1">
    <source>
        <dbReference type="ARBA" id="ARBA00011738"/>
    </source>
</evidence>
<dbReference type="PROSITE" id="PS51257">
    <property type="entry name" value="PROKAR_LIPOPROTEIN"/>
    <property type="match status" value="1"/>
</dbReference>
<evidence type="ECO:0000259" key="2">
    <source>
        <dbReference type="PROSITE" id="PS51502"/>
    </source>
</evidence>
<protein>
    <submittedName>
        <fullName evidence="3">Dabb family protein</fullName>
    </submittedName>
</protein>
<dbReference type="PROSITE" id="PS51502">
    <property type="entry name" value="S_R_A_B_BARREL"/>
    <property type="match status" value="1"/>
</dbReference>
<keyword evidence="4" id="KW-1185">Reference proteome</keyword>
<feature type="domain" description="Stress-response A/B barrel" evidence="2">
    <location>
        <begin position="48"/>
        <end position="142"/>
    </location>
</feature>
<dbReference type="InterPro" id="IPR044662">
    <property type="entry name" value="HS1/DABB1-like"/>
</dbReference>
<comment type="caution">
    <text evidence="3">The sequence shown here is derived from an EMBL/GenBank/DDBJ whole genome shotgun (WGS) entry which is preliminary data.</text>
</comment>
<dbReference type="SUPFAM" id="SSF54909">
    <property type="entry name" value="Dimeric alpha+beta barrel"/>
    <property type="match status" value="1"/>
</dbReference>
<dbReference type="EMBL" id="JASCXX010000020">
    <property type="protein sequence ID" value="MDI6450425.1"/>
    <property type="molecule type" value="Genomic_DNA"/>
</dbReference>
<dbReference type="InterPro" id="IPR013097">
    <property type="entry name" value="Dabb"/>
</dbReference>
<dbReference type="PANTHER" id="PTHR33178:SF10">
    <property type="entry name" value="STRESS-RESPONSE A_B BARREL DOMAIN-CONTAINING PROTEIN"/>
    <property type="match status" value="1"/>
</dbReference>
<dbReference type="Gene3D" id="3.30.70.100">
    <property type="match status" value="1"/>
</dbReference>
<evidence type="ECO:0000313" key="4">
    <source>
        <dbReference type="Proteomes" id="UP001431776"/>
    </source>
</evidence>
<dbReference type="AlphaFoldDB" id="A0AAW6U0R1"/>
<proteinExistence type="predicted"/>
<gene>
    <name evidence="3" type="ORF">QJ522_15290</name>
</gene>
<dbReference type="SMART" id="SM00886">
    <property type="entry name" value="Dabb"/>
    <property type="match status" value="1"/>
</dbReference>
<dbReference type="PANTHER" id="PTHR33178">
    <property type="match status" value="1"/>
</dbReference>
<comment type="subunit">
    <text evidence="1">Homodimer.</text>
</comment>
<dbReference type="Pfam" id="PF07876">
    <property type="entry name" value="Dabb"/>
    <property type="match status" value="1"/>
</dbReference>